<dbReference type="Gene3D" id="3.30.430.20">
    <property type="entry name" value="Gnk2 domain, C-X8-C-X2-C motif"/>
    <property type="match status" value="1"/>
</dbReference>
<accession>A0A3L6PX60</accession>
<protein>
    <submittedName>
        <fullName evidence="4">DUF26-domain protein kinase</fullName>
    </submittedName>
</protein>
<keyword evidence="2" id="KW-0677">Repeat</keyword>
<organism evidence="4 5">
    <name type="scientific">Panicum miliaceum</name>
    <name type="common">Proso millet</name>
    <name type="synonym">Broomcorn millet</name>
    <dbReference type="NCBI Taxonomy" id="4540"/>
    <lineage>
        <taxon>Eukaryota</taxon>
        <taxon>Viridiplantae</taxon>
        <taxon>Streptophyta</taxon>
        <taxon>Embryophyta</taxon>
        <taxon>Tracheophyta</taxon>
        <taxon>Spermatophyta</taxon>
        <taxon>Magnoliopsida</taxon>
        <taxon>Liliopsida</taxon>
        <taxon>Poales</taxon>
        <taxon>Poaceae</taxon>
        <taxon>PACMAD clade</taxon>
        <taxon>Panicoideae</taxon>
        <taxon>Panicodae</taxon>
        <taxon>Paniceae</taxon>
        <taxon>Panicinae</taxon>
        <taxon>Panicum</taxon>
        <taxon>Panicum sect. Panicum</taxon>
    </lineage>
</organism>
<dbReference type="InterPro" id="IPR038408">
    <property type="entry name" value="GNK2_sf"/>
</dbReference>
<dbReference type="PROSITE" id="PS51473">
    <property type="entry name" value="GNK2"/>
    <property type="match status" value="1"/>
</dbReference>
<comment type="caution">
    <text evidence="4">The sequence shown here is derived from an EMBL/GenBank/DDBJ whole genome shotgun (WGS) entry which is preliminary data.</text>
</comment>
<reference evidence="5" key="1">
    <citation type="journal article" date="2019" name="Nat. Commun.">
        <title>The genome of broomcorn millet.</title>
        <authorList>
            <person name="Zou C."/>
            <person name="Miki D."/>
            <person name="Li D."/>
            <person name="Tang Q."/>
            <person name="Xiao L."/>
            <person name="Rajput S."/>
            <person name="Deng P."/>
            <person name="Jia W."/>
            <person name="Huang R."/>
            <person name="Zhang M."/>
            <person name="Sun Y."/>
            <person name="Hu J."/>
            <person name="Fu X."/>
            <person name="Schnable P.S."/>
            <person name="Li F."/>
            <person name="Zhang H."/>
            <person name="Feng B."/>
            <person name="Zhu X."/>
            <person name="Liu R."/>
            <person name="Schnable J.C."/>
            <person name="Zhu J.-K."/>
            <person name="Zhang H."/>
        </authorList>
    </citation>
    <scope>NUCLEOTIDE SEQUENCE [LARGE SCALE GENOMIC DNA]</scope>
</reference>
<evidence type="ECO:0000313" key="5">
    <source>
        <dbReference type="Proteomes" id="UP000275267"/>
    </source>
</evidence>
<sequence>MSWYDAGTNRTMYGVAQCRPDVPVPDYAACLAAASSRLVAAGRTACAASAVWHDACFLRYSDRGPSLFREDEYTATCSTRPARRCRTGAARRR</sequence>
<dbReference type="GO" id="GO:0016301">
    <property type="term" value="F:kinase activity"/>
    <property type="evidence" value="ECO:0007669"/>
    <property type="project" value="UniProtKB-KW"/>
</dbReference>
<proteinExistence type="predicted"/>
<evidence type="ECO:0000256" key="1">
    <source>
        <dbReference type="ARBA" id="ARBA00022729"/>
    </source>
</evidence>
<dbReference type="EMBL" id="PQIB02000015">
    <property type="protein sequence ID" value="RLM65954.1"/>
    <property type="molecule type" value="Genomic_DNA"/>
</dbReference>
<dbReference type="OrthoDB" id="10469497at2759"/>
<keyword evidence="4" id="KW-0808">Transferase</keyword>
<evidence type="ECO:0000256" key="2">
    <source>
        <dbReference type="ARBA" id="ARBA00022737"/>
    </source>
</evidence>
<dbReference type="Proteomes" id="UP000275267">
    <property type="component" value="Unassembled WGS sequence"/>
</dbReference>
<keyword evidence="5" id="KW-1185">Reference proteome</keyword>
<dbReference type="InterPro" id="IPR002902">
    <property type="entry name" value="GNK2"/>
</dbReference>
<dbReference type="CDD" id="cd23509">
    <property type="entry name" value="Gnk2-like"/>
    <property type="match status" value="1"/>
</dbReference>
<gene>
    <name evidence="4" type="ORF">C2845_PM16G06040</name>
</gene>
<name>A0A3L6PX60_PANMI</name>
<evidence type="ECO:0000313" key="4">
    <source>
        <dbReference type="EMBL" id="RLM65954.1"/>
    </source>
</evidence>
<dbReference type="Pfam" id="PF01657">
    <property type="entry name" value="Stress-antifung"/>
    <property type="match status" value="1"/>
</dbReference>
<keyword evidence="4" id="KW-0418">Kinase</keyword>
<evidence type="ECO:0000259" key="3">
    <source>
        <dbReference type="PROSITE" id="PS51473"/>
    </source>
</evidence>
<keyword evidence="1" id="KW-0732">Signal</keyword>
<feature type="domain" description="Gnk2-homologous" evidence="3">
    <location>
        <begin position="1"/>
        <end position="65"/>
    </location>
</feature>
<dbReference type="AlphaFoldDB" id="A0A3L6PX60"/>